<evidence type="ECO:0000313" key="1">
    <source>
        <dbReference type="EMBL" id="OAY63034.1"/>
    </source>
</evidence>
<organism evidence="1 2">
    <name type="scientific">Ananas comosus</name>
    <name type="common">Pineapple</name>
    <name type="synonym">Ananas ananas</name>
    <dbReference type="NCBI Taxonomy" id="4615"/>
    <lineage>
        <taxon>Eukaryota</taxon>
        <taxon>Viridiplantae</taxon>
        <taxon>Streptophyta</taxon>
        <taxon>Embryophyta</taxon>
        <taxon>Tracheophyta</taxon>
        <taxon>Spermatophyta</taxon>
        <taxon>Magnoliopsida</taxon>
        <taxon>Liliopsida</taxon>
        <taxon>Poales</taxon>
        <taxon>Bromeliaceae</taxon>
        <taxon>Bromelioideae</taxon>
        <taxon>Ananas</taxon>
    </lineage>
</organism>
<dbReference type="EMBL" id="LSRQ01008402">
    <property type="protein sequence ID" value="OAY63034.1"/>
    <property type="molecule type" value="Genomic_DNA"/>
</dbReference>
<sequence>QRCVQVHHIAQLRGRRKARVSWRQGSQLLQDHRPGSLSRHLECRRWRRQLR</sequence>
<protein>
    <submittedName>
        <fullName evidence="1">Uncharacterized protein</fullName>
    </submittedName>
</protein>
<proteinExistence type="predicted"/>
<feature type="non-terminal residue" evidence="1">
    <location>
        <position position="1"/>
    </location>
</feature>
<reference evidence="1 2" key="1">
    <citation type="journal article" date="2016" name="DNA Res.">
        <title>The draft genome of MD-2 pineapple using hybrid error correction of long reads.</title>
        <authorList>
            <person name="Redwan R.M."/>
            <person name="Saidin A."/>
            <person name="Kumar S.V."/>
        </authorList>
    </citation>
    <scope>NUCLEOTIDE SEQUENCE [LARGE SCALE GENOMIC DNA]</scope>
    <source>
        <strain evidence="2">cv. MD2</strain>
        <tissue evidence="1">Leaf</tissue>
    </source>
</reference>
<gene>
    <name evidence="1" type="ORF">ACMD2_13397</name>
</gene>
<evidence type="ECO:0000313" key="2">
    <source>
        <dbReference type="Proteomes" id="UP000092600"/>
    </source>
</evidence>
<comment type="caution">
    <text evidence="1">The sequence shown here is derived from an EMBL/GenBank/DDBJ whole genome shotgun (WGS) entry which is preliminary data.</text>
</comment>
<dbReference type="AlphaFoldDB" id="A0A199UE81"/>
<name>A0A199UE81_ANACO</name>
<accession>A0A199UE81</accession>
<dbReference type="Proteomes" id="UP000092600">
    <property type="component" value="Unassembled WGS sequence"/>
</dbReference>